<dbReference type="GO" id="GO:0051301">
    <property type="term" value="P:cell division"/>
    <property type="evidence" value="ECO:0007669"/>
    <property type="project" value="UniProtKB-KW"/>
</dbReference>
<dbReference type="Pfam" id="PF10444">
    <property type="entry name" value="Nbl1_Borealin_N"/>
    <property type="match status" value="1"/>
</dbReference>
<dbReference type="InterPro" id="IPR018851">
    <property type="entry name" value="Borealin_N"/>
</dbReference>
<dbReference type="AlphaFoldDB" id="A0A9P5CKS1"/>
<keyword evidence="13" id="KW-1185">Reference proteome</keyword>
<keyword evidence="7" id="KW-0539">Nucleus</keyword>
<dbReference type="GO" id="GO:0051233">
    <property type="term" value="C:spindle midzone"/>
    <property type="evidence" value="ECO:0007669"/>
    <property type="project" value="TreeGrafter"/>
</dbReference>
<feature type="compositionally biased region" description="Polar residues" evidence="10">
    <location>
        <begin position="252"/>
        <end position="262"/>
    </location>
</feature>
<evidence type="ECO:0000256" key="3">
    <source>
        <dbReference type="ARBA" id="ARBA00009914"/>
    </source>
</evidence>
<evidence type="ECO:0000256" key="8">
    <source>
        <dbReference type="ARBA" id="ARBA00023306"/>
    </source>
</evidence>
<keyword evidence="5" id="KW-0132">Cell division</keyword>
<evidence type="ECO:0000256" key="6">
    <source>
        <dbReference type="ARBA" id="ARBA00022776"/>
    </source>
</evidence>
<evidence type="ECO:0000256" key="10">
    <source>
        <dbReference type="SAM" id="MobiDB-lite"/>
    </source>
</evidence>
<evidence type="ECO:0000313" key="13">
    <source>
        <dbReference type="Proteomes" id="UP000803844"/>
    </source>
</evidence>
<dbReference type="EMBL" id="MU032350">
    <property type="protein sequence ID" value="KAF3762348.1"/>
    <property type="molecule type" value="Genomic_DNA"/>
</dbReference>
<dbReference type="OrthoDB" id="2392550at2759"/>
<dbReference type="GO" id="GO:0000775">
    <property type="term" value="C:chromosome, centromeric region"/>
    <property type="evidence" value="ECO:0007669"/>
    <property type="project" value="UniProtKB-SubCell"/>
</dbReference>
<dbReference type="RefSeq" id="XP_040773327.1">
    <property type="nucleotide sequence ID" value="XM_040916168.1"/>
</dbReference>
<evidence type="ECO:0000256" key="7">
    <source>
        <dbReference type="ARBA" id="ARBA00023242"/>
    </source>
</evidence>
<sequence>GMKRKSDEGVSSTTDGHVDNVQNPQSQRTATRPGTPPNADGPSKKQKTGISMNQKQVLIDNLQLEITERARKLRAQYSLQAQGLRTRIEIRVNRIPMALRKAKMGELADRYKNGQPPQQFKPAPSTALSASRPTLPPPVPEKDRPPLVQPDSTRSAASHMTAPSHARPGSPAKKTSDEIWGTGKNNGGEATNLEPPKTKNRAEVVADKASKVLSPASPNVRPLPRPAPGDKPAPIRPTPLSEIAPCPAKSPVKQSSASNLFSTLAEKAR</sequence>
<dbReference type="InterPro" id="IPR018867">
    <property type="entry name" value="Cell_div_borealin"/>
</dbReference>
<feature type="compositionally biased region" description="Basic and acidic residues" evidence="10">
    <location>
        <begin position="196"/>
        <end position="210"/>
    </location>
</feature>
<feature type="region of interest" description="Disordered" evidence="10">
    <location>
        <begin position="1"/>
        <end position="54"/>
    </location>
</feature>
<feature type="non-terminal residue" evidence="12">
    <location>
        <position position="1"/>
    </location>
</feature>
<keyword evidence="4" id="KW-0158">Chromosome</keyword>
<dbReference type="GO" id="GO:0000070">
    <property type="term" value="P:mitotic sister chromatid segregation"/>
    <property type="evidence" value="ECO:0007669"/>
    <property type="project" value="TreeGrafter"/>
</dbReference>
<dbReference type="PANTHER" id="PTHR16040:SF7">
    <property type="entry name" value="AUSTRALIN, ISOFORM A-RELATED"/>
    <property type="match status" value="1"/>
</dbReference>
<comment type="subcellular location">
    <subcellularLocation>
        <location evidence="2">Chromosome</location>
        <location evidence="2">Centromere</location>
    </subcellularLocation>
    <subcellularLocation>
        <location evidence="1">Nucleus</location>
    </subcellularLocation>
</comment>
<dbReference type="PANTHER" id="PTHR16040">
    <property type="entry name" value="AUSTRALIN, ISOFORM A-RELATED"/>
    <property type="match status" value="1"/>
</dbReference>
<evidence type="ECO:0000256" key="9">
    <source>
        <dbReference type="ARBA" id="ARBA00023328"/>
    </source>
</evidence>
<name>A0A9P5CKS1_CRYP1</name>
<keyword evidence="9" id="KW-0137">Centromere</keyword>
<keyword evidence="6" id="KW-0498">Mitosis</keyword>
<feature type="compositionally biased region" description="Polar residues" evidence="10">
    <location>
        <begin position="9"/>
        <end position="32"/>
    </location>
</feature>
<dbReference type="GeneID" id="63833297"/>
<evidence type="ECO:0000313" key="12">
    <source>
        <dbReference type="EMBL" id="KAF3762348.1"/>
    </source>
</evidence>
<proteinExistence type="inferred from homology"/>
<evidence type="ECO:0000256" key="2">
    <source>
        <dbReference type="ARBA" id="ARBA00004584"/>
    </source>
</evidence>
<reference evidence="12" key="1">
    <citation type="journal article" date="2020" name="Phytopathology">
        <title>Genome sequence of the chestnut blight fungus Cryphonectria parasitica EP155: A fundamental resource for an archetypical invasive plant pathogen.</title>
        <authorList>
            <person name="Crouch J.A."/>
            <person name="Dawe A."/>
            <person name="Aerts A."/>
            <person name="Barry K."/>
            <person name="Churchill A.C.L."/>
            <person name="Grimwood J."/>
            <person name="Hillman B."/>
            <person name="Milgroom M.G."/>
            <person name="Pangilinan J."/>
            <person name="Smith M."/>
            <person name="Salamov A."/>
            <person name="Schmutz J."/>
            <person name="Yadav J."/>
            <person name="Grigoriev I.V."/>
            <person name="Nuss D."/>
        </authorList>
    </citation>
    <scope>NUCLEOTIDE SEQUENCE</scope>
    <source>
        <strain evidence="12">EP155</strain>
    </source>
</reference>
<protein>
    <recommendedName>
        <fullName evidence="11">Borealin N-terminal domain-containing protein</fullName>
    </recommendedName>
</protein>
<gene>
    <name evidence="12" type="ORF">M406DRAFT_242190</name>
</gene>
<comment type="similarity">
    <text evidence="3">Belongs to the borealin family.</text>
</comment>
<accession>A0A9P5CKS1</accession>
<comment type="caution">
    <text evidence="12">The sequence shown here is derived from an EMBL/GenBank/DDBJ whole genome shotgun (WGS) entry which is preliminary data.</text>
</comment>
<evidence type="ECO:0000256" key="1">
    <source>
        <dbReference type="ARBA" id="ARBA00004123"/>
    </source>
</evidence>
<dbReference type="Proteomes" id="UP000803844">
    <property type="component" value="Unassembled WGS sequence"/>
</dbReference>
<keyword evidence="8" id="KW-0131">Cell cycle</keyword>
<feature type="domain" description="Borealin N-terminal" evidence="11">
    <location>
        <begin position="54"/>
        <end position="109"/>
    </location>
</feature>
<organism evidence="12 13">
    <name type="scientific">Cryphonectria parasitica (strain ATCC 38755 / EP155)</name>
    <dbReference type="NCBI Taxonomy" id="660469"/>
    <lineage>
        <taxon>Eukaryota</taxon>
        <taxon>Fungi</taxon>
        <taxon>Dikarya</taxon>
        <taxon>Ascomycota</taxon>
        <taxon>Pezizomycotina</taxon>
        <taxon>Sordariomycetes</taxon>
        <taxon>Sordariomycetidae</taxon>
        <taxon>Diaporthales</taxon>
        <taxon>Cryphonectriaceae</taxon>
        <taxon>Cryphonectria-Endothia species complex</taxon>
        <taxon>Cryphonectria</taxon>
    </lineage>
</organism>
<evidence type="ECO:0000256" key="5">
    <source>
        <dbReference type="ARBA" id="ARBA00022618"/>
    </source>
</evidence>
<evidence type="ECO:0000256" key="4">
    <source>
        <dbReference type="ARBA" id="ARBA00022454"/>
    </source>
</evidence>
<feature type="region of interest" description="Disordered" evidence="10">
    <location>
        <begin position="110"/>
        <end position="269"/>
    </location>
</feature>
<feature type="compositionally biased region" description="Pro residues" evidence="10">
    <location>
        <begin position="221"/>
        <end position="237"/>
    </location>
</feature>
<dbReference type="GO" id="GO:0032133">
    <property type="term" value="C:chromosome passenger complex"/>
    <property type="evidence" value="ECO:0007669"/>
    <property type="project" value="TreeGrafter"/>
</dbReference>
<feature type="non-terminal residue" evidence="12">
    <location>
        <position position="269"/>
    </location>
</feature>
<dbReference type="GO" id="GO:0005634">
    <property type="term" value="C:nucleus"/>
    <property type="evidence" value="ECO:0007669"/>
    <property type="project" value="UniProtKB-SubCell"/>
</dbReference>
<evidence type="ECO:0000259" key="11">
    <source>
        <dbReference type="Pfam" id="PF10444"/>
    </source>
</evidence>